<evidence type="ECO:0000256" key="2">
    <source>
        <dbReference type="ARBA" id="ARBA00023125"/>
    </source>
</evidence>
<gene>
    <name evidence="6" type="ORF">SAMN03084138_01088</name>
</gene>
<dbReference type="InterPro" id="IPR001647">
    <property type="entry name" value="HTH_TetR"/>
</dbReference>
<accession>A0A1I5LW86</accession>
<dbReference type="STRING" id="1121869.SAMN03084138_01088"/>
<keyword evidence="3" id="KW-0804">Transcription</keyword>
<evidence type="ECO:0000256" key="1">
    <source>
        <dbReference type="ARBA" id="ARBA00023015"/>
    </source>
</evidence>
<dbReference type="PANTHER" id="PTHR30055:SF146">
    <property type="entry name" value="HTH-TYPE TRANSCRIPTIONAL DUAL REGULATOR CECR"/>
    <property type="match status" value="1"/>
</dbReference>
<dbReference type="Pfam" id="PF00440">
    <property type="entry name" value="TetR_N"/>
    <property type="match status" value="1"/>
</dbReference>
<keyword evidence="2 4" id="KW-0238">DNA-binding</keyword>
<dbReference type="InterPro" id="IPR036271">
    <property type="entry name" value="Tet_transcr_reg_TetR-rel_C_sf"/>
</dbReference>
<dbReference type="OrthoDB" id="8535430at2"/>
<feature type="DNA-binding region" description="H-T-H motif" evidence="4">
    <location>
        <begin position="32"/>
        <end position="51"/>
    </location>
</feature>
<sequence>MSVQGTDRKEQKRQQILNAASELFCQQGYGISMDAIAQYANVSKQTVYAHFSNKDQLFETCIIEKCKNAGLDWDLERDERPPHVVLREYGWLFQSMLLGHEARSTFQNTVRQSDSHPELARIFLEQGPKRNVSQLGRYLQKLVNQGDMPFCEDVESAAMQMLLMLHGRPVYWGFFGFDANEDEATRRTYIDSSIDVFLRGYGYTEAKLNGA</sequence>
<evidence type="ECO:0000256" key="3">
    <source>
        <dbReference type="ARBA" id="ARBA00023163"/>
    </source>
</evidence>
<organism evidence="6 7">
    <name type="scientific">Enterovibrio norvegicus DSM 15893</name>
    <dbReference type="NCBI Taxonomy" id="1121869"/>
    <lineage>
        <taxon>Bacteria</taxon>
        <taxon>Pseudomonadati</taxon>
        <taxon>Pseudomonadota</taxon>
        <taxon>Gammaproteobacteria</taxon>
        <taxon>Vibrionales</taxon>
        <taxon>Vibrionaceae</taxon>
        <taxon>Enterovibrio</taxon>
    </lineage>
</organism>
<dbReference type="GO" id="GO:0000976">
    <property type="term" value="F:transcription cis-regulatory region binding"/>
    <property type="evidence" value="ECO:0007669"/>
    <property type="project" value="TreeGrafter"/>
</dbReference>
<dbReference type="Proteomes" id="UP000182692">
    <property type="component" value="Unassembled WGS sequence"/>
</dbReference>
<protein>
    <submittedName>
        <fullName evidence="6">Transcriptional regulator, TetR family</fullName>
    </submittedName>
</protein>
<dbReference type="SUPFAM" id="SSF46689">
    <property type="entry name" value="Homeodomain-like"/>
    <property type="match status" value="1"/>
</dbReference>
<dbReference type="InterPro" id="IPR050109">
    <property type="entry name" value="HTH-type_TetR-like_transc_reg"/>
</dbReference>
<dbReference type="PROSITE" id="PS50977">
    <property type="entry name" value="HTH_TETR_2"/>
    <property type="match status" value="1"/>
</dbReference>
<evidence type="ECO:0000313" key="6">
    <source>
        <dbReference type="EMBL" id="SFP01026.1"/>
    </source>
</evidence>
<proteinExistence type="predicted"/>
<dbReference type="Pfam" id="PF14246">
    <property type="entry name" value="TetR_C_7"/>
    <property type="match status" value="1"/>
</dbReference>
<reference evidence="6 7" key="1">
    <citation type="submission" date="2016-10" db="EMBL/GenBank/DDBJ databases">
        <authorList>
            <person name="de Groot N.N."/>
        </authorList>
    </citation>
    <scope>NUCLEOTIDE SEQUENCE [LARGE SCALE GENOMIC DNA]</scope>
    <source>
        <strain evidence="6 7">DSM 15893</strain>
    </source>
</reference>
<evidence type="ECO:0000256" key="4">
    <source>
        <dbReference type="PROSITE-ProRule" id="PRU00335"/>
    </source>
</evidence>
<dbReference type="Gene3D" id="1.10.357.10">
    <property type="entry name" value="Tetracycline Repressor, domain 2"/>
    <property type="match status" value="1"/>
</dbReference>
<name>A0A1I5LW86_9GAMM</name>
<dbReference type="PRINTS" id="PR00455">
    <property type="entry name" value="HTHTETR"/>
</dbReference>
<feature type="domain" description="HTH tetR-type" evidence="5">
    <location>
        <begin position="10"/>
        <end position="69"/>
    </location>
</feature>
<dbReference type="InterPro" id="IPR009057">
    <property type="entry name" value="Homeodomain-like_sf"/>
</dbReference>
<dbReference type="PANTHER" id="PTHR30055">
    <property type="entry name" value="HTH-TYPE TRANSCRIPTIONAL REGULATOR RUTR"/>
    <property type="match status" value="1"/>
</dbReference>
<keyword evidence="1" id="KW-0805">Transcription regulation</keyword>
<dbReference type="GO" id="GO:0003700">
    <property type="term" value="F:DNA-binding transcription factor activity"/>
    <property type="evidence" value="ECO:0007669"/>
    <property type="project" value="TreeGrafter"/>
</dbReference>
<dbReference type="RefSeq" id="WP_017010708.1">
    <property type="nucleotide sequence ID" value="NZ_FOWR01000006.1"/>
</dbReference>
<evidence type="ECO:0000313" key="7">
    <source>
        <dbReference type="Proteomes" id="UP000182692"/>
    </source>
</evidence>
<dbReference type="SUPFAM" id="SSF48498">
    <property type="entry name" value="Tetracyclin repressor-like, C-terminal domain"/>
    <property type="match status" value="1"/>
</dbReference>
<dbReference type="Gene3D" id="1.10.10.60">
    <property type="entry name" value="Homeodomain-like"/>
    <property type="match status" value="1"/>
</dbReference>
<dbReference type="InterPro" id="IPR039536">
    <property type="entry name" value="TetR_C_Proteobacteria"/>
</dbReference>
<dbReference type="GeneID" id="35872299"/>
<evidence type="ECO:0000259" key="5">
    <source>
        <dbReference type="PROSITE" id="PS50977"/>
    </source>
</evidence>
<dbReference type="EMBL" id="FOWR01000006">
    <property type="protein sequence ID" value="SFP01026.1"/>
    <property type="molecule type" value="Genomic_DNA"/>
</dbReference>
<dbReference type="FunFam" id="1.10.10.60:FF:000141">
    <property type="entry name" value="TetR family transcriptional regulator"/>
    <property type="match status" value="1"/>
</dbReference>
<dbReference type="AlphaFoldDB" id="A0A1I5LW86"/>